<organism evidence="1 2">
    <name type="scientific">Mucilaginibacter terrenus</name>
    <dbReference type="NCBI Taxonomy" id="2482727"/>
    <lineage>
        <taxon>Bacteria</taxon>
        <taxon>Pseudomonadati</taxon>
        <taxon>Bacteroidota</taxon>
        <taxon>Sphingobacteriia</taxon>
        <taxon>Sphingobacteriales</taxon>
        <taxon>Sphingobacteriaceae</taxon>
        <taxon>Mucilaginibacter</taxon>
    </lineage>
</organism>
<dbReference type="AlphaFoldDB" id="A0A3E2NWJ4"/>
<proteinExistence type="predicted"/>
<keyword evidence="2" id="KW-1185">Reference proteome</keyword>
<dbReference type="EMBL" id="QWDE01000001">
    <property type="protein sequence ID" value="RFZ85378.1"/>
    <property type="molecule type" value="Genomic_DNA"/>
</dbReference>
<evidence type="ECO:0000313" key="1">
    <source>
        <dbReference type="EMBL" id="RFZ85378.1"/>
    </source>
</evidence>
<accession>A0A3E2NWJ4</accession>
<gene>
    <name evidence="1" type="ORF">DYU05_07215</name>
</gene>
<dbReference type="OrthoDB" id="792799at2"/>
<evidence type="ECO:0000313" key="2">
    <source>
        <dbReference type="Proteomes" id="UP000260823"/>
    </source>
</evidence>
<protein>
    <submittedName>
        <fullName evidence="1">Uncharacterized protein</fullName>
    </submittedName>
</protein>
<reference evidence="1 2" key="1">
    <citation type="submission" date="2018-08" db="EMBL/GenBank/DDBJ databases">
        <title>Mucilaginibacter terrae sp. nov., isolated from manganese diggings.</title>
        <authorList>
            <person name="Huang Y."/>
            <person name="Zhou Z."/>
        </authorList>
    </citation>
    <scope>NUCLEOTIDE SEQUENCE [LARGE SCALE GENOMIC DNA]</scope>
    <source>
        <strain evidence="1 2">ZH6</strain>
    </source>
</reference>
<dbReference type="Proteomes" id="UP000260823">
    <property type="component" value="Unassembled WGS sequence"/>
</dbReference>
<comment type="caution">
    <text evidence="1">The sequence shown here is derived from an EMBL/GenBank/DDBJ whole genome shotgun (WGS) entry which is preliminary data.</text>
</comment>
<name>A0A3E2NWJ4_9SPHI</name>
<sequence>MKKYLNLTAFILTTAAVSSCSKSYYAPGLYHNDVQFMIKPHSKDSVKTRVYASGVYLAQNGAGSQGGSQSGLLNVYRSHTLRHFNLSYGALGYTGVYSRTKTEDNGTISPLVNKSFYGYGLNGSGSFYLSTRKTDFRIIGIDLTYSHESGSFLAFRKAQVGQPNVSSAAQSGMFSYGIFTEVIIKPDANTNFGFKLFLNQTPGNITRDLNRVDEDLHVHTESSAMLGITSFVGYKHFNFHTTMASGSTVGDISGAVQFGLAYKF</sequence>
<dbReference type="PROSITE" id="PS51257">
    <property type="entry name" value="PROKAR_LIPOPROTEIN"/>
    <property type="match status" value="1"/>
</dbReference>
<dbReference type="RefSeq" id="WP_117382278.1">
    <property type="nucleotide sequence ID" value="NZ_QWDE01000001.1"/>
</dbReference>